<protein>
    <submittedName>
        <fullName evidence="1">Uncharacterized protein</fullName>
    </submittedName>
</protein>
<name>A0AAN7LCN6_TRANT</name>
<evidence type="ECO:0000313" key="1">
    <source>
        <dbReference type="EMBL" id="KAK4779200.1"/>
    </source>
</evidence>
<dbReference type="Proteomes" id="UP001346149">
    <property type="component" value="Unassembled WGS sequence"/>
</dbReference>
<sequence length="100" mass="11398">MALWSKPPLEQKAQISEDQNDQDELIVLDGEYIVSTEDEKMLKIYGSEIPFGVSKLFYGYTALILMEDYIHYATHGVGIFCKVFYSIVNDADKFSCGSVW</sequence>
<accession>A0AAN7LCN6</accession>
<dbReference type="EMBL" id="JAXQNO010000017">
    <property type="protein sequence ID" value="KAK4779200.1"/>
    <property type="molecule type" value="Genomic_DNA"/>
</dbReference>
<organism evidence="1 2">
    <name type="scientific">Trapa natans</name>
    <name type="common">Water chestnut</name>
    <dbReference type="NCBI Taxonomy" id="22666"/>
    <lineage>
        <taxon>Eukaryota</taxon>
        <taxon>Viridiplantae</taxon>
        <taxon>Streptophyta</taxon>
        <taxon>Embryophyta</taxon>
        <taxon>Tracheophyta</taxon>
        <taxon>Spermatophyta</taxon>
        <taxon>Magnoliopsida</taxon>
        <taxon>eudicotyledons</taxon>
        <taxon>Gunneridae</taxon>
        <taxon>Pentapetalae</taxon>
        <taxon>rosids</taxon>
        <taxon>malvids</taxon>
        <taxon>Myrtales</taxon>
        <taxon>Lythraceae</taxon>
        <taxon>Trapa</taxon>
    </lineage>
</organism>
<dbReference type="AlphaFoldDB" id="A0AAN7LCN6"/>
<proteinExistence type="predicted"/>
<keyword evidence="2" id="KW-1185">Reference proteome</keyword>
<gene>
    <name evidence="1" type="ORF">SAY86_006728</name>
</gene>
<comment type="caution">
    <text evidence="1">The sequence shown here is derived from an EMBL/GenBank/DDBJ whole genome shotgun (WGS) entry which is preliminary data.</text>
</comment>
<evidence type="ECO:0000313" key="2">
    <source>
        <dbReference type="Proteomes" id="UP001346149"/>
    </source>
</evidence>
<reference evidence="1 2" key="1">
    <citation type="journal article" date="2023" name="Hortic Res">
        <title>Pangenome of water caltrop reveals structural variations and asymmetric subgenome divergence after allopolyploidization.</title>
        <authorList>
            <person name="Zhang X."/>
            <person name="Chen Y."/>
            <person name="Wang L."/>
            <person name="Yuan Y."/>
            <person name="Fang M."/>
            <person name="Shi L."/>
            <person name="Lu R."/>
            <person name="Comes H.P."/>
            <person name="Ma Y."/>
            <person name="Chen Y."/>
            <person name="Huang G."/>
            <person name="Zhou Y."/>
            <person name="Zheng Z."/>
            <person name="Qiu Y."/>
        </authorList>
    </citation>
    <scope>NUCLEOTIDE SEQUENCE [LARGE SCALE GENOMIC DNA]</scope>
    <source>
        <strain evidence="1">F231</strain>
    </source>
</reference>